<dbReference type="InterPro" id="IPR008969">
    <property type="entry name" value="CarboxyPept-like_regulatory"/>
</dbReference>
<evidence type="ECO:0000256" key="6">
    <source>
        <dbReference type="ARBA" id="ARBA00023237"/>
    </source>
</evidence>
<name>A0A1H7SAT1_9SPHI</name>
<keyword evidence="10" id="KW-1185">Reference proteome</keyword>
<evidence type="ECO:0000313" key="9">
    <source>
        <dbReference type="EMBL" id="SEL69732.1"/>
    </source>
</evidence>
<dbReference type="PROSITE" id="PS52016">
    <property type="entry name" value="TONB_DEPENDENT_REC_3"/>
    <property type="match status" value="1"/>
</dbReference>
<dbReference type="InterPro" id="IPR023997">
    <property type="entry name" value="TonB-dep_OMP_SusC/RagA_CS"/>
</dbReference>
<evidence type="ECO:0000256" key="1">
    <source>
        <dbReference type="ARBA" id="ARBA00004571"/>
    </source>
</evidence>
<evidence type="ECO:0000259" key="8">
    <source>
        <dbReference type="SMART" id="SM00965"/>
    </source>
</evidence>
<keyword evidence="2 7" id="KW-0813">Transport</keyword>
<evidence type="ECO:0000256" key="4">
    <source>
        <dbReference type="ARBA" id="ARBA00022692"/>
    </source>
</evidence>
<reference evidence="10" key="1">
    <citation type="submission" date="2016-10" db="EMBL/GenBank/DDBJ databases">
        <authorList>
            <person name="Varghese N."/>
            <person name="Submissions S."/>
        </authorList>
    </citation>
    <scope>NUCLEOTIDE SEQUENCE [LARGE SCALE GENOMIC DNA]</scope>
    <source>
        <strain evidence="10">Jip14</strain>
    </source>
</reference>
<evidence type="ECO:0000256" key="3">
    <source>
        <dbReference type="ARBA" id="ARBA00022452"/>
    </source>
</evidence>
<keyword evidence="4 7" id="KW-0812">Transmembrane</keyword>
<evidence type="ECO:0000313" key="10">
    <source>
        <dbReference type="Proteomes" id="UP000198916"/>
    </source>
</evidence>
<accession>A0A1H7SAT1</accession>
<dbReference type="InterPro" id="IPR036942">
    <property type="entry name" value="Beta-barrel_TonB_sf"/>
</dbReference>
<comment type="similarity">
    <text evidence="7">Belongs to the TonB-dependent receptor family.</text>
</comment>
<protein>
    <submittedName>
        <fullName evidence="9">TonB-linked outer membrane protein, SusC/RagA family</fullName>
    </submittedName>
</protein>
<dbReference type="SMART" id="SM00965">
    <property type="entry name" value="STN"/>
    <property type="match status" value="1"/>
</dbReference>
<dbReference type="Proteomes" id="UP000198916">
    <property type="component" value="Unassembled WGS sequence"/>
</dbReference>
<proteinExistence type="inferred from homology"/>
<feature type="domain" description="Secretin/TonB short N-terminal" evidence="8">
    <location>
        <begin position="103"/>
        <end position="154"/>
    </location>
</feature>
<organism evidence="9 10">
    <name type="scientific">Parapedobacter koreensis</name>
    <dbReference type="NCBI Taxonomy" id="332977"/>
    <lineage>
        <taxon>Bacteria</taxon>
        <taxon>Pseudomonadati</taxon>
        <taxon>Bacteroidota</taxon>
        <taxon>Sphingobacteriia</taxon>
        <taxon>Sphingobacteriales</taxon>
        <taxon>Sphingobacteriaceae</taxon>
        <taxon>Parapedobacter</taxon>
    </lineage>
</organism>
<keyword evidence="6 7" id="KW-0998">Cell outer membrane</keyword>
<evidence type="ECO:0000256" key="2">
    <source>
        <dbReference type="ARBA" id="ARBA00022448"/>
    </source>
</evidence>
<sequence length="1172" mass="129367">MRSAPTLLIQTFNEQQPLLGSDFLTIKAKIMKKKELSKRVLYHHFFVQLKPIFARLNYTVLLTLMLTLNVAAKTYSQGEKIDLVVQDAKLKTVFPLLEQKGKIRLMYSEDSRALDKLVSIKVRNTPVLEVLEMLLANTSLEYRALDNNLVVVRNKVVQQDITINGRVTSAGGQPLSGVSVSVKGSSTGGSTNEAGQFVIVAPPNAVLVFSYVGYLPLEIPVNSRSTINAVLQEDTKELGEVIVTALGIRRENRKLGYSASAVNTDQLTESRTTNVGNSLVGKVAGLNVSGIPSGPGGSSKIRLRGQSSFGGNNSPLIVVNGIPINNAAQGGANASGQGNTGEINTDLGDGLQSISPDDIESLTVLKGAAAAALYGFRAKDGAIIITTKSGSQQERGIGISYGLSYQGDQPLDYTDFQYEYGQGEYGIRNETVADVRRTGVWSFGPRFDGLPVMQHDGVERPYLPNEDRVKNFYRTGNTFTHTVAISGANEKGNFRVSFANTDANSIVPNSDFDKKILNMGLNYALTEGLSVQVNANYSNEFNDNPPALNQQAYNVNQTVYTIANSVDIRWLENAYKDPETGNEINPARFTDRTNPYWTINERFETQKRDRLFGNVTLRYDIAPWLWVQGRVGQDFFTNVRHANRPTGTAMLPVAPSGFNGNYFQNTGTFRERNVDFLLGVNHTMGVFGVDATFGANSMDQKSERMGTSVTNFFIRDLYTVDNGQIKNPNYSFWHKRVNSVFGTVDFSLGEYLYLNLTGRNDWFSTLNPQSNSAFYPSVSTSFVFSQLFQSLPEWFGFGKLRASYAEVGGDTDPYTNTLYYNIENNQFNGVPLGIITSAISPNANLRPLTVKETEIGIDFKLFDNRLSVDAAVYNKLTEDEILNVDISNASGYSQTLVNVGRLRNRGVEVLLNIVPIRNEHFQWETAFNYALNKSKVLQLADNQQRFDVGTGEYIGIVSHEVGSPMASLRGVDYLRNDQGEIITSNGLFLPGSLVTYGSAIPPHTGGWLNTVTYKGIKFFAQVDFKAGHKMISNSNFNLMRHGLHQGSLVGRENGVVFPGVNTDGTANSTAVEAELFYSQYRSANVATPFVYDAGFIRCRTLSVGYDFSRFFGKTFVRGVNMNLFVNNPFIIRKSIDNLDPEVQYSASDLRSGLETHALPTTRTYGLNLNVNF</sequence>
<evidence type="ECO:0000256" key="5">
    <source>
        <dbReference type="ARBA" id="ARBA00023136"/>
    </source>
</evidence>
<dbReference type="InterPro" id="IPR039426">
    <property type="entry name" value="TonB-dep_rcpt-like"/>
</dbReference>
<dbReference type="Gene3D" id="2.40.170.20">
    <property type="entry name" value="TonB-dependent receptor, beta-barrel domain"/>
    <property type="match status" value="1"/>
</dbReference>
<dbReference type="STRING" id="332977.SAMN05421740_108196"/>
<dbReference type="Gene3D" id="2.60.40.1120">
    <property type="entry name" value="Carboxypeptidase-like, regulatory domain"/>
    <property type="match status" value="1"/>
</dbReference>
<dbReference type="InterPro" id="IPR023996">
    <property type="entry name" value="TonB-dep_OMP_SusC/RagA"/>
</dbReference>
<dbReference type="Pfam" id="PF07715">
    <property type="entry name" value="Plug"/>
    <property type="match status" value="1"/>
</dbReference>
<evidence type="ECO:0000256" key="7">
    <source>
        <dbReference type="PROSITE-ProRule" id="PRU01360"/>
    </source>
</evidence>
<dbReference type="SUPFAM" id="SSF56935">
    <property type="entry name" value="Porins"/>
    <property type="match status" value="1"/>
</dbReference>
<dbReference type="Gene3D" id="2.170.130.10">
    <property type="entry name" value="TonB-dependent receptor, plug domain"/>
    <property type="match status" value="1"/>
</dbReference>
<dbReference type="GO" id="GO:0009279">
    <property type="term" value="C:cell outer membrane"/>
    <property type="evidence" value="ECO:0007669"/>
    <property type="project" value="UniProtKB-SubCell"/>
</dbReference>
<keyword evidence="3 7" id="KW-1134">Transmembrane beta strand</keyword>
<dbReference type="EMBL" id="FNZR01000008">
    <property type="protein sequence ID" value="SEL69732.1"/>
    <property type="molecule type" value="Genomic_DNA"/>
</dbReference>
<dbReference type="InterPro" id="IPR037066">
    <property type="entry name" value="Plug_dom_sf"/>
</dbReference>
<dbReference type="Pfam" id="PF13715">
    <property type="entry name" value="CarbopepD_reg_2"/>
    <property type="match status" value="1"/>
</dbReference>
<dbReference type="InterPro" id="IPR011662">
    <property type="entry name" value="Secretin/TonB_short_N"/>
</dbReference>
<dbReference type="AlphaFoldDB" id="A0A1H7SAT1"/>
<gene>
    <name evidence="9" type="ORF">SAMN05421740_108196</name>
</gene>
<dbReference type="NCBIfam" id="TIGR04057">
    <property type="entry name" value="SusC_RagA_signa"/>
    <property type="match status" value="1"/>
</dbReference>
<keyword evidence="5 7" id="KW-0472">Membrane</keyword>
<dbReference type="InterPro" id="IPR012910">
    <property type="entry name" value="Plug_dom"/>
</dbReference>
<dbReference type="SUPFAM" id="SSF49464">
    <property type="entry name" value="Carboxypeptidase regulatory domain-like"/>
    <property type="match status" value="1"/>
</dbReference>
<dbReference type="NCBIfam" id="TIGR04056">
    <property type="entry name" value="OMP_RagA_SusC"/>
    <property type="match status" value="1"/>
</dbReference>
<comment type="subcellular location">
    <subcellularLocation>
        <location evidence="1 7">Cell outer membrane</location>
        <topology evidence="1 7">Multi-pass membrane protein</topology>
    </subcellularLocation>
</comment>